<gene>
    <name evidence="1" type="ORF">DAPPUDRAFT_244567</name>
</gene>
<dbReference type="EMBL" id="GL732550">
    <property type="protein sequence ID" value="EFX79811.1"/>
    <property type="molecule type" value="Genomic_DNA"/>
</dbReference>
<dbReference type="Proteomes" id="UP000000305">
    <property type="component" value="Unassembled WGS sequence"/>
</dbReference>
<accession>E9GL86</accession>
<evidence type="ECO:0000313" key="1">
    <source>
        <dbReference type="EMBL" id="EFX79811.1"/>
    </source>
</evidence>
<reference evidence="1 2" key="1">
    <citation type="journal article" date="2011" name="Science">
        <title>The ecoresponsive genome of Daphnia pulex.</title>
        <authorList>
            <person name="Colbourne J.K."/>
            <person name="Pfrender M.E."/>
            <person name="Gilbert D."/>
            <person name="Thomas W.K."/>
            <person name="Tucker A."/>
            <person name="Oakley T.H."/>
            <person name="Tokishita S."/>
            <person name="Aerts A."/>
            <person name="Arnold G.J."/>
            <person name="Basu M.K."/>
            <person name="Bauer D.J."/>
            <person name="Caceres C.E."/>
            <person name="Carmel L."/>
            <person name="Casola C."/>
            <person name="Choi J.H."/>
            <person name="Detter J.C."/>
            <person name="Dong Q."/>
            <person name="Dusheyko S."/>
            <person name="Eads B.D."/>
            <person name="Frohlich T."/>
            <person name="Geiler-Samerotte K.A."/>
            <person name="Gerlach D."/>
            <person name="Hatcher P."/>
            <person name="Jogdeo S."/>
            <person name="Krijgsveld J."/>
            <person name="Kriventseva E.V."/>
            <person name="Kultz D."/>
            <person name="Laforsch C."/>
            <person name="Lindquist E."/>
            <person name="Lopez J."/>
            <person name="Manak J.R."/>
            <person name="Muller J."/>
            <person name="Pangilinan J."/>
            <person name="Patwardhan R.P."/>
            <person name="Pitluck S."/>
            <person name="Pritham E.J."/>
            <person name="Rechtsteiner A."/>
            <person name="Rho M."/>
            <person name="Rogozin I.B."/>
            <person name="Sakarya O."/>
            <person name="Salamov A."/>
            <person name="Schaack S."/>
            <person name="Shapiro H."/>
            <person name="Shiga Y."/>
            <person name="Skalitzky C."/>
            <person name="Smith Z."/>
            <person name="Souvorov A."/>
            <person name="Sung W."/>
            <person name="Tang Z."/>
            <person name="Tsuchiya D."/>
            <person name="Tu H."/>
            <person name="Vos H."/>
            <person name="Wang M."/>
            <person name="Wolf Y.I."/>
            <person name="Yamagata H."/>
            <person name="Yamada T."/>
            <person name="Ye Y."/>
            <person name="Shaw J.R."/>
            <person name="Andrews J."/>
            <person name="Crease T.J."/>
            <person name="Tang H."/>
            <person name="Lucas S.M."/>
            <person name="Robertson H.M."/>
            <person name="Bork P."/>
            <person name="Koonin E.V."/>
            <person name="Zdobnov E.M."/>
            <person name="Grigoriev I.V."/>
            <person name="Lynch M."/>
            <person name="Boore J.L."/>
        </authorList>
    </citation>
    <scope>NUCLEOTIDE SEQUENCE [LARGE SCALE GENOMIC DNA]</scope>
</reference>
<sequence>MKTDGTNGSTYYESTVRNQVKREKRSQFGEIMSQKNFSEFWNSNNTASISRWLEILGMLPKTVRLAFLTVIPPDEMSVPDLLQLNSNTIAMLKNEFSWLLTDKQVSDIILSLLYKKDYRQAAQVIESLNIRINDGNPDLFLSLWNDQRFGFGNKRCDKDVQSFLRQGLRLLPSPDNWNNTLINRLSPIAARVFRNSVGSWSMANTPAIYWGCANLSDYMSLSAKEILPLINKLTSVVANNLNGAQLGVIYTKRLTYAATKLDGTYKTSIADLVHQSLLVPNLRPEHLNSIPLVDTADLMKAVSSTAQGPPVQMRQSRELF</sequence>
<organism evidence="1 2">
    <name type="scientific">Daphnia pulex</name>
    <name type="common">Water flea</name>
    <dbReference type="NCBI Taxonomy" id="6669"/>
    <lineage>
        <taxon>Eukaryota</taxon>
        <taxon>Metazoa</taxon>
        <taxon>Ecdysozoa</taxon>
        <taxon>Arthropoda</taxon>
        <taxon>Crustacea</taxon>
        <taxon>Branchiopoda</taxon>
        <taxon>Diplostraca</taxon>
        <taxon>Cladocera</taxon>
        <taxon>Anomopoda</taxon>
        <taxon>Daphniidae</taxon>
        <taxon>Daphnia</taxon>
    </lineage>
</organism>
<evidence type="ECO:0000313" key="2">
    <source>
        <dbReference type="Proteomes" id="UP000000305"/>
    </source>
</evidence>
<dbReference type="InParanoid" id="E9GL86"/>
<keyword evidence="2" id="KW-1185">Reference proteome</keyword>
<dbReference type="HOGENOM" id="CLU_869483_0_0_1"/>
<name>E9GL86_DAPPU</name>
<dbReference type="AlphaFoldDB" id="E9GL86"/>
<proteinExistence type="predicted"/>
<dbReference type="KEGG" id="dpx:DAPPUDRAFT_244567"/>
<protein>
    <submittedName>
        <fullName evidence="1">Uncharacterized protein</fullName>
    </submittedName>
</protein>